<dbReference type="EMBL" id="CAXLJL010000105">
    <property type="protein sequence ID" value="CAL5131805.1"/>
    <property type="molecule type" value="Genomic_DNA"/>
</dbReference>
<name>A0AAV2T5Y3_CALDB</name>
<organism evidence="2 3">
    <name type="scientific">Calicophoron daubneyi</name>
    <name type="common">Rumen fluke</name>
    <name type="synonym">Paramphistomum daubneyi</name>
    <dbReference type="NCBI Taxonomy" id="300641"/>
    <lineage>
        <taxon>Eukaryota</taxon>
        <taxon>Metazoa</taxon>
        <taxon>Spiralia</taxon>
        <taxon>Lophotrochozoa</taxon>
        <taxon>Platyhelminthes</taxon>
        <taxon>Trematoda</taxon>
        <taxon>Digenea</taxon>
        <taxon>Plagiorchiida</taxon>
        <taxon>Pronocephalata</taxon>
        <taxon>Paramphistomoidea</taxon>
        <taxon>Paramphistomidae</taxon>
        <taxon>Calicophoron</taxon>
    </lineage>
</organism>
<dbReference type="Proteomes" id="UP001497525">
    <property type="component" value="Unassembled WGS sequence"/>
</dbReference>
<evidence type="ECO:0000313" key="2">
    <source>
        <dbReference type="EMBL" id="CAL5131805.1"/>
    </source>
</evidence>
<sequence>MKFVVLICLVAVLFTAYAEARPDEATRARLRESGTKLWKAVGEACEKIRAKIRAKVDAYFEKDGLGEKLAEIVEILMKRLQARIEKATEKIE</sequence>
<comment type="caution">
    <text evidence="2">The sequence shown here is derived from an EMBL/GenBank/DDBJ whole genome shotgun (WGS) entry which is preliminary data.</text>
</comment>
<gene>
    <name evidence="2" type="ORF">CDAUBV1_LOCUS4344</name>
</gene>
<protein>
    <recommendedName>
        <fullName evidence="4">Antimicrobial peptide</fullName>
    </recommendedName>
</protein>
<feature type="chain" id="PRO_5043886958" description="Antimicrobial peptide" evidence="1">
    <location>
        <begin position="21"/>
        <end position="92"/>
    </location>
</feature>
<feature type="signal peptide" evidence="1">
    <location>
        <begin position="1"/>
        <end position="20"/>
    </location>
</feature>
<evidence type="ECO:0000313" key="3">
    <source>
        <dbReference type="Proteomes" id="UP001497525"/>
    </source>
</evidence>
<keyword evidence="1" id="KW-0732">Signal</keyword>
<proteinExistence type="predicted"/>
<accession>A0AAV2T5Y3</accession>
<reference evidence="2" key="1">
    <citation type="submission" date="2024-06" db="EMBL/GenBank/DDBJ databases">
        <authorList>
            <person name="Liu X."/>
            <person name="Lenzi L."/>
            <person name="Haldenby T S."/>
            <person name="Uol C."/>
        </authorList>
    </citation>
    <scope>NUCLEOTIDE SEQUENCE</scope>
</reference>
<evidence type="ECO:0000256" key="1">
    <source>
        <dbReference type="SAM" id="SignalP"/>
    </source>
</evidence>
<dbReference type="AlphaFoldDB" id="A0AAV2T5Y3"/>
<evidence type="ECO:0008006" key="4">
    <source>
        <dbReference type="Google" id="ProtNLM"/>
    </source>
</evidence>